<feature type="transmembrane region" description="Helical" evidence="11">
    <location>
        <begin position="60"/>
        <end position="81"/>
    </location>
</feature>
<keyword evidence="9 10" id="KW-0807">Transducer</keyword>
<feature type="transmembrane region" description="Helical" evidence="11">
    <location>
        <begin position="364"/>
        <end position="387"/>
    </location>
</feature>
<dbReference type="InterPro" id="IPR000276">
    <property type="entry name" value="GPCR_Rhodpsn"/>
</dbReference>
<keyword evidence="8 10" id="KW-0675">Receptor</keyword>
<feature type="transmembrane region" description="Helical" evidence="11">
    <location>
        <begin position="140"/>
        <end position="162"/>
    </location>
</feature>
<organism evidence="13 14">
    <name type="scientific">Pristionchus mayeri</name>
    <dbReference type="NCBI Taxonomy" id="1317129"/>
    <lineage>
        <taxon>Eukaryota</taxon>
        <taxon>Metazoa</taxon>
        <taxon>Ecdysozoa</taxon>
        <taxon>Nematoda</taxon>
        <taxon>Chromadorea</taxon>
        <taxon>Rhabditida</taxon>
        <taxon>Rhabditina</taxon>
        <taxon>Diplogasteromorpha</taxon>
        <taxon>Diplogasteroidea</taxon>
        <taxon>Neodiplogasteridae</taxon>
        <taxon>Pristionchus</taxon>
    </lineage>
</organism>
<evidence type="ECO:0000313" key="14">
    <source>
        <dbReference type="Proteomes" id="UP001328107"/>
    </source>
</evidence>
<evidence type="ECO:0000256" key="5">
    <source>
        <dbReference type="ARBA" id="ARBA00023040"/>
    </source>
</evidence>
<dbReference type="GO" id="GO:0043410">
    <property type="term" value="P:positive regulation of MAPK cascade"/>
    <property type="evidence" value="ECO:0007669"/>
    <property type="project" value="TreeGrafter"/>
</dbReference>
<proteinExistence type="inferred from homology"/>
<feature type="transmembrane region" description="Helical" evidence="11">
    <location>
        <begin position="20"/>
        <end position="48"/>
    </location>
</feature>
<keyword evidence="3 10" id="KW-0812">Transmembrane</keyword>
<gene>
    <name evidence="13" type="ORF">PMAYCL1PPCAC_12138</name>
</gene>
<evidence type="ECO:0000256" key="2">
    <source>
        <dbReference type="ARBA" id="ARBA00022475"/>
    </source>
</evidence>
<dbReference type="AlphaFoldDB" id="A0AAN5C8R7"/>
<dbReference type="PROSITE" id="PS50262">
    <property type="entry name" value="G_PROTEIN_RECEP_F1_2"/>
    <property type="match status" value="1"/>
</dbReference>
<dbReference type="GO" id="GO:0005886">
    <property type="term" value="C:plasma membrane"/>
    <property type="evidence" value="ECO:0007669"/>
    <property type="project" value="UniProtKB-SubCell"/>
</dbReference>
<dbReference type="CDD" id="cd15331">
    <property type="entry name" value="7tmA_5-HT1A_invertebrates"/>
    <property type="match status" value="1"/>
</dbReference>
<dbReference type="SMART" id="SM01381">
    <property type="entry name" value="7TM_GPCR_Srsx"/>
    <property type="match status" value="1"/>
</dbReference>
<keyword evidence="4 11" id="KW-1133">Transmembrane helix</keyword>
<keyword evidence="7" id="KW-1015">Disulfide bond</keyword>
<dbReference type="InterPro" id="IPR017452">
    <property type="entry name" value="GPCR_Rhodpsn_7TM"/>
</dbReference>
<evidence type="ECO:0000256" key="10">
    <source>
        <dbReference type="RuleBase" id="RU000688"/>
    </source>
</evidence>
<keyword evidence="2" id="KW-1003">Cell membrane</keyword>
<evidence type="ECO:0000259" key="12">
    <source>
        <dbReference type="PROSITE" id="PS50262"/>
    </source>
</evidence>
<keyword evidence="6 11" id="KW-0472">Membrane</keyword>
<comment type="caution">
    <text evidence="13">The sequence shown here is derived from an EMBL/GenBank/DDBJ whole genome shotgun (WGS) entry which is preliminary data.</text>
</comment>
<evidence type="ECO:0000256" key="9">
    <source>
        <dbReference type="ARBA" id="ARBA00023224"/>
    </source>
</evidence>
<feature type="domain" description="G-protein coupled receptors family 1 profile" evidence="12">
    <location>
        <begin position="40"/>
        <end position="384"/>
    </location>
</feature>
<dbReference type="GO" id="GO:0004993">
    <property type="term" value="F:G protein-coupled serotonin receptor activity"/>
    <property type="evidence" value="ECO:0007669"/>
    <property type="project" value="UniProtKB-ARBA"/>
</dbReference>
<evidence type="ECO:0000256" key="7">
    <source>
        <dbReference type="ARBA" id="ARBA00023157"/>
    </source>
</evidence>
<accession>A0AAN5C8R7</accession>
<feature type="transmembrane region" description="Helical" evidence="11">
    <location>
        <begin position="182"/>
        <end position="208"/>
    </location>
</feature>
<name>A0AAN5C8R7_9BILA</name>
<protein>
    <recommendedName>
        <fullName evidence="12">G-protein coupled receptors family 1 profile domain-containing protein</fullName>
    </recommendedName>
</protein>
<dbReference type="GO" id="GO:0071880">
    <property type="term" value="P:adenylate cyclase-activating adrenergic receptor signaling pathway"/>
    <property type="evidence" value="ECO:0007669"/>
    <property type="project" value="TreeGrafter"/>
</dbReference>
<dbReference type="Proteomes" id="UP001328107">
    <property type="component" value="Unassembled WGS sequence"/>
</dbReference>
<keyword evidence="5 10" id="KW-0297">G-protein coupled receptor</keyword>
<reference evidence="14" key="1">
    <citation type="submission" date="2022-10" db="EMBL/GenBank/DDBJ databases">
        <title>Genome assembly of Pristionchus species.</title>
        <authorList>
            <person name="Yoshida K."/>
            <person name="Sommer R.J."/>
        </authorList>
    </citation>
    <scope>NUCLEOTIDE SEQUENCE [LARGE SCALE GENOMIC DNA]</scope>
    <source>
        <strain evidence="14">RS5460</strain>
    </source>
</reference>
<comment type="subcellular location">
    <subcellularLocation>
        <location evidence="1">Cell membrane</location>
        <topology evidence="1">Multi-pass membrane protein</topology>
    </subcellularLocation>
</comment>
<comment type="similarity">
    <text evidence="10">Belongs to the G-protein coupled receptor 1 family.</text>
</comment>
<evidence type="ECO:0000313" key="13">
    <source>
        <dbReference type="EMBL" id="GMR41943.1"/>
    </source>
</evidence>
<keyword evidence="14" id="KW-1185">Reference proteome</keyword>
<evidence type="ECO:0000256" key="1">
    <source>
        <dbReference type="ARBA" id="ARBA00004651"/>
    </source>
</evidence>
<dbReference type="EMBL" id="BTRK01000003">
    <property type="protein sequence ID" value="GMR41943.1"/>
    <property type="molecule type" value="Genomic_DNA"/>
</dbReference>
<evidence type="ECO:0000256" key="8">
    <source>
        <dbReference type="ARBA" id="ARBA00023170"/>
    </source>
</evidence>
<evidence type="ECO:0000256" key="6">
    <source>
        <dbReference type="ARBA" id="ARBA00023136"/>
    </source>
</evidence>
<dbReference type="SUPFAM" id="SSF81321">
    <property type="entry name" value="Family A G protein-coupled receptor-like"/>
    <property type="match status" value="1"/>
</dbReference>
<feature type="transmembrane region" description="Helical" evidence="11">
    <location>
        <begin position="332"/>
        <end position="352"/>
    </location>
</feature>
<dbReference type="PROSITE" id="PS00237">
    <property type="entry name" value="G_PROTEIN_RECEP_F1_1"/>
    <property type="match status" value="1"/>
</dbReference>
<evidence type="ECO:0000256" key="11">
    <source>
        <dbReference type="SAM" id="Phobius"/>
    </source>
</evidence>
<dbReference type="Gene3D" id="1.20.1070.10">
    <property type="entry name" value="Rhodopsin 7-helix transmembrane proteins"/>
    <property type="match status" value="1"/>
</dbReference>
<dbReference type="PANTHER" id="PTHR24248:SF199">
    <property type="entry name" value="IP13425P-RELATED"/>
    <property type="match status" value="1"/>
</dbReference>
<dbReference type="Pfam" id="PF00001">
    <property type="entry name" value="7tm_1"/>
    <property type="match status" value="1"/>
</dbReference>
<feature type="transmembrane region" description="Helical" evidence="11">
    <location>
        <begin position="101"/>
        <end position="120"/>
    </location>
</feature>
<sequence length="408" mass="46114">MVNGSLVEDPLSLSSSFPSLITQITLAIFLILLCLVCIVGNTFVILAVCLERELRARPQFYLIFSLAVADLVVGLFVSPLYTWSTVRGRWTFGVIVCDMWITVDVLMCTASILHLVAIALDRYWSITDICYVQNRGARRVIGMLACIWIISLLVSLAPFANWKDDKFNYRIEKESHCLISQIISYQIFSTCCAFYLPLLVIIVVYWKIMRAARKRFKRERDRRTIHRTTIDANKVPLIKKSSPSKPPLPPAVLVPADNEMALSQGKESSSSTSEEDRVVHKTSETHIDSVFLSGKGGKAKSLKAGILTSKKKSKKSKESVETKRERKAWRTLAIITGTFVACWTPFFILSLIRPTLGAHVVPSWLDQFASVLGYLNSALNPIIYTVFSQDFRTAFKKILKRLCFIHDY</sequence>
<evidence type="ECO:0000256" key="4">
    <source>
        <dbReference type="ARBA" id="ARBA00022989"/>
    </source>
</evidence>
<evidence type="ECO:0000256" key="3">
    <source>
        <dbReference type="ARBA" id="ARBA00022692"/>
    </source>
</evidence>
<dbReference type="PRINTS" id="PR00237">
    <property type="entry name" value="GPCRRHODOPSN"/>
</dbReference>
<dbReference type="PANTHER" id="PTHR24248">
    <property type="entry name" value="ADRENERGIC RECEPTOR-RELATED G-PROTEIN COUPLED RECEPTOR"/>
    <property type="match status" value="1"/>
</dbReference>